<protein>
    <submittedName>
        <fullName evidence="1">Uncharacterized protein</fullName>
    </submittedName>
</protein>
<dbReference type="RefSeq" id="WP_126826671.1">
    <property type="nucleotide sequence ID" value="NZ_JBHLWU010000003.1"/>
</dbReference>
<dbReference type="EMBL" id="NGJZ01000004">
    <property type="protein sequence ID" value="RSU06215.1"/>
    <property type="molecule type" value="Genomic_DNA"/>
</dbReference>
<organism evidence="1 2">
    <name type="scientific">Vagococcus entomophilus</name>
    <dbReference type="NCBI Taxonomy" id="1160095"/>
    <lineage>
        <taxon>Bacteria</taxon>
        <taxon>Bacillati</taxon>
        <taxon>Bacillota</taxon>
        <taxon>Bacilli</taxon>
        <taxon>Lactobacillales</taxon>
        <taxon>Enterococcaceae</taxon>
        <taxon>Vagococcus</taxon>
    </lineage>
</organism>
<evidence type="ECO:0000313" key="2">
    <source>
        <dbReference type="Proteomes" id="UP000288669"/>
    </source>
</evidence>
<evidence type="ECO:0000313" key="1">
    <source>
        <dbReference type="EMBL" id="RSU06215.1"/>
    </source>
</evidence>
<dbReference type="Proteomes" id="UP000288669">
    <property type="component" value="Unassembled WGS sequence"/>
</dbReference>
<name>A0A430AF57_9ENTE</name>
<comment type="caution">
    <text evidence="1">The sequence shown here is derived from an EMBL/GenBank/DDBJ whole genome shotgun (WGS) entry which is preliminary data.</text>
</comment>
<dbReference type="OrthoDB" id="7067508at2"/>
<sequence>MSKVKSVLTHYGFKDLNREKNIKRITDLNEDQLFDMIQDLSGVLIDDKSNKESFFEFETGRTISGGPIPCASFECRKEQLKKTLDFAVLYADKTALKSPIDQHINTLMEKNFINMDELLFDIESLIIMEPLIDKNIVSFYSEYICLCADCYQQNKVKEDTVRELILNNQLKIDKLIETGIKFELAYQEDHFYVRVCENLKYGFEHEMHLIIVDSTFLNNIFGRIELRNIKSGKQHCLTSKQRKFIFDYCIVPTYVTPILNDIFYSKIFFEDTSKTYLSNRSIDGEIINMLSNSVRKIENVSDSQILEKVDYAFPYIEDTDYKKLISLRDSDLSSFKVFRDEFSKDIKKFDMTKESYEDFQRDVIQPKINKINSSVEKNKKYINKHRWKNIGSNIGFPLITFSVGKYYGLDTLTNIGLSGAIPISNHIGKFLEKSKGYDVKSEDYYFLWRIQKKFKLTGGNLNG</sequence>
<keyword evidence="2" id="KW-1185">Reference proteome</keyword>
<accession>A0A430AF57</accession>
<gene>
    <name evidence="1" type="ORF">CBF30_10900</name>
</gene>
<reference evidence="1 2" key="1">
    <citation type="submission" date="2017-05" db="EMBL/GenBank/DDBJ databases">
        <title>Vagococcus spp. assemblies.</title>
        <authorList>
            <person name="Gulvik C.A."/>
        </authorList>
    </citation>
    <scope>NUCLEOTIDE SEQUENCE [LARGE SCALE GENOMIC DNA]</scope>
    <source>
        <strain evidence="1 2">DSM 24756</strain>
    </source>
</reference>
<proteinExistence type="predicted"/>
<dbReference type="AlphaFoldDB" id="A0A430AF57"/>